<evidence type="ECO:0000256" key="1">
    <source>
        <dbReference type="ARBA" id="ARBA00022980"/>
    </source>
</evidence>
<keyword evidence="7" id="KW-1185">Reference proteome</keyword>
<dbReference type="SMART" id="SM01387">
    <property type="entry name" value="Ribosomal_S15"/>
    <property type="match status" value="1"/>
</dbReference>
<evidence type="ECO:0000256" key="4">
    <source>
        <dbReference type="RuleBase" id="RU003919"/>
    </source>
</evidence>
<comment type="similarity">
    <text evidence="3 4">Belongs to the universal ribosomal protein uS15 family.</text>
</comment>
<dbReference type="EMBL" id="BAABRR010000005">
    <property type="protein sequence ID" value="GAA5518794.1"/>
    <property type="molecule type" value="Genomic_DNA"/>
</dbReference>
<protein>
    <recommendedName>
        <fullName evidence="3">Small ribosomal subunit protein uS15</fullName>
    </recommendedName>
</protein>
<sequence>MALDAAVKKSIMAEYATSEGDTGSPEVQIAMLTQRIKDLTEHLKEHKHDHHTRRGLLLLVGRRRNLLNYLQRVDIERYRSLIERLGLRR</sequence>
<proteinExistence type="inferred from homology"/>
<name>A0ABP9WGG7_9MICO</name>
<evidence type="ECO:0000313" key="6">
    <source>
        <dbReference type="EMBL" id="GAA5518794.1"/>
    </source>
</evidence>
<evidence type="ECO:0000256" key="3">
    <source>
        <dbReference type="HAMAP-Rule" id="MF_01343"/>
    </source>
</evidence>
<accession>A0ABP9WGG7</accession>
<dbReference type="InterPro" id="IPR005290">
    <property type="entry name" value="Ribosomal_uS15_bac-type"/>
</dbReference>
<dbReference type="NCBIfam" id="TIGR00952">
    <property type="entry name" value="S15_bact"/>
    <property type="match status" value="1"/>
</dbReference>
<organism evidence="6 7">
    <name type="scientific">Demequina sediminis</name>
    <dbReference type="NCBI Taxonomy" id="1930058"/>
    <lineage>
        <taxon>Bacteria</taxon>
        <taxon>Bacillati</taxon>
        <taxon>Actinomycetota</taxon>
        <taxon>Actinomycetes</taxon>
        <taxon>Micrococcales</taxon>
        <taxon>Demequinaceae</taxon>
        <taxon>Demequina</taxon>
    </lineage>
</organism>
<dbReference type="InterPro" id="IPR000589">
    <property type="entry name" value="Ribosomal_uS15"/>
</dbReference>
<dbReference type="Pfam" id="PF00312">
    <property type="entry name" value="Ribosomal_S15"/>
    <property type="match status" value="1"/>
</dbReference>
<dbReference type="RefSeq" id="WP_286216390.1">
    <property type="nucleotide sequence ID" value="NZ_AP027736.1"/>
</dbReference>
<keyword evidence="1 3" id="KW-0689">Ribosomal protein</keyword>
<dbReference type="SUPFAM" id="SSF47060">
    <property type="entry name" value="S15/NS1 RNA-binding domain"/>
    <property type="match status" value="1"/>
</dbReference>
<dbReference type="Gene3D" id="1.10.287.10">
    <property type="entry name" value="S15/NS1, RNA-binding"/>
    <property type="match status" value="1"/>
</dbReference>
<dbReference type="CDD" id="cd00353">
    <property type="entry name" value="Ribosomal_S15p_S13e"/>
    <property type="match status" value="1"/>
</dbReference>
<dbReference type="Proteomes" id="UP001426770">
    <property type="component" value="Unassembled WGS sequence"/>
</dbReference>
<comment type="function">
    <text evidence="3 5">One of the primary rRNA binding proteins, it binds directly to 16S rRNA where it helps nucleate assembly of the platform of the 30S subunit by binding and bridging several RNA helices of the 16S rRNA.</text>
</comment>
<gene>
    <name evidence="3 6" type="primary">rpsO</name>
    <name evidence="6" type="ORF">Lsed01_01227</name>
</gene>
<dbReference type="PANTHER" id="PTHR23321:SF26">
    <property type="entry name" value="SMALL RIBOSOMAL SUBUNIT PROTEIN US15M"/>
    <property type="match status" value="1"/>
</dbReference>
<comment type="subunit">
    <text evidence="3">Part of the 30S ribosomal subunit. Forms a bridge to the 50S subunit in the 70S ribosome, contacting the 23S rRNA.</text>
</comment>
<dbReference type="PANTHER" id="PTHR23321">
    <property type="entry name" value="RIBOSOMAL PROTEIN S15, BACTERIAL AND ORGANELLAR"/>
    <property type="match status" value="1"/>
</dbReference>
<dbReference type="Gene3D" id="6.10.250.3130">
    <property type="match status" value="1"/>
</dbReference>
<keyword evidence="3 5" id="KW-0699">rRNA-binding</keyword>
<keyword evidence="2 3" id="KW-0687">Ribonucleoprotein</keyword>
<reference evidence="6 7" key="1">
    <citation type="submission" date="2024-02" db="EMBL/GenBank/DDBJ databases">
        <title>Lysinimicrobium sediminis NBRC 112286.</title>
        <authorList>
            <person name="Ichikawa N."/>
            <person name="Katano-Makiyama Y."/>
            <person name="Hidaka K."/>
        </authorList>
    </citation>
    <scope>NUCLEOTIDE SEQUENCE [LARGE SCALE GENOMIC DNA]</scope>
    <source>
        <strain evidence="6 7">NBRC 112286</strain>
    </source>
</reference>
<comment type="caution">
    <text evidence="6">The sequence shown here is derived from an EMBL/GenBank/DDBJ whole genome shotgun (WGS) entry which is preliminary data.</text>
</comment>
<evidence type="ECO:0000313" key="7">
    <source>
        <dbReference type="Proteomes" id="UP001426770"/>
    </source>
</evidence>
<evidence type="ECO:0000256" key="2">
    <source>
        <dbReference type="ARBA" id="ARBA00023274"/>
    </source>
</evidence>
<evidence type="ECO:0000256" key="5">
    <source>
        <dbReference type="RuleBase" id="RU004524"/>
    </source>
</evidence>
<comment type="function">
    <text evidence="3">Forms an intersubunit bridge (bridge B4) with the 23S rRNA of the 50S subunit in the ribosome.</text>
</comment>
<dbReference type="GO" id="GO:0005840">
    <property type="term" value="C:ribosome"/>
    <property type="evidence" value="ECO:0007669"/>
    <property type="project" value="UniProtKB-KW"/>
</dbReference>
<dbReference type="InterPro" id="IPR009068">
    <property type="entry name" value="uS15_NS1_RNA-bd_sf"/>
</dbReference>
<dbReference type="PROSITE" id="PS00362">
    <property type="entry name" value="RIBOSOMAL_S15"/>
    <property type="match status" value="1"/>
</dbReference>
<keyword evidence="3 5" id="KW-0694">RNA-binding</keyword>
<dbReference type="HAMAP" id="MF_01343_B">
    <property type="entry name" value="Ribosomal_uS15_B"/>
    <property type="match status" value="1"/>
</dbReference>